<evidence type="ECO:0000313" key="2">
    <source>
        <dbReference type="EMBL" id="CCX12881.1"/>
    </source>
</evidence>
<dbReference type="AlphaFoldDB" id="U4LDV2"/>
<accession>U4LDV2</accession>
<sequence length="49" mass="5337">MAHPFAVTHTRTLRKASIVQAMVGLRHEHSHLPQPPSFKTSSASARSSS</sequence>
<protein>
    <submittedName>
        <fullName evidence="2">Uncharacterized protein</fullName>
    </submittedName>
</protein>
<proteinExistence type="predicted"/>
<feature type="region of interest" description="Disordered" evidence="1">
    <location>
        <begin position="28"/>
        <end position="49"/>
    </location>
</feature>
<gene>
    <name evidence="2" type="ORF">PCON_12475</name>
</gene>
<dbReference type="EMBL" id="HF935726">
    <property type="protein sequence ID" value="CCX12881.1"/>
    <property type="molecule type" value="Genomic_DNA"/>
</dbReference>
<evidence type="ECO:0000313" key="3">
    <source>
        <dbReference type="Proteomes" id="UP000018144"/>
    </source>
</evidence>
<organism evidence="2 3">
    <name type="scientific">Pyronema omphalodes (strain CBS 100304)</name>
    <name type="common">Pyronema confluens</name>
    <dbReference type="NCBI Taxonomy" id="1076935"/>
    <lineage>
        <taxon>Eukaryota</taxon>
        <taxon>Fungi</taxon>
        <taxon>Dikarya</taxon>
        <taxon>Ascomycota</taxon>
        <taxon>Pezizomycotina</taxon>
        <taxon>Pezizomycetes</taxon>
        <taxon>Pezizales</taxon>
        <taxon>Pyronemataceae</taxon>
        <taxon>Pyronema</taxon>
    </lineage>
</organism>
<keyword evidence="3" id="KW-1185">Reference proteome</keyword>
<reference evidence="2 3" key="1">
    <citation type="journal article" date="2013" name="PLoS Genet.">
        <title>The genome and development-dependent transcriptomes of Pyronema confluens: a window into fungal evolution.</title>
        <authorList>
            <person name="Traeger S."/>
            <person name="Altegoer F."/>
            <person name="Freitag M."/>
            <person name="Gabaldon T."/>
            <person name="Kempken F."/>
            <person name="Kumar A."/>
            <person name="Marcet-Houben M."/>
            <person name="Poggeler S."/>
            <person name="Stajich J.E."/>
            <person name="Nowrousian M."/>
        </authorList>
    </citation>
    <scope>NUCLEOTIDE SEQUENCE [LARGE SCALE GENOMIC DNA]</scope>
    <source>
        <strain evidence="3">CBS 100304</strain>
        <tissue evidence="2">Vegetative mycelium</tissue>
    </source>
</reference>
<dbReference type="Proteomes" id="UP000018144">
    <property type="component" value="Unassembled WGS sequence"/>
</dbReference>
<name>U4LDV2_PYROM</name>
<evidence type="ECO:0000256" key="1">
    <source>
        <dbReference type="SAM" id="MobiDB-lite"/>
    </source>
</evidence>